<gene>
    <name evidence="2" type="ORF">GCM10009825_37330</name>
</gene>
<organism evidence="2 3">
    <name type="scientific">Arthrobacter humicola</name>
    <dbReference type="NCBI Taxonomy" id="409291"/>
    <lineage>
        <taxon>Bacteria</taxon>
        <taxon>Bacillati</taxon>
        <taxon>Actinomycetota</taxon>
        <taxon>Actinomycetes</taxon>
        <taxon>Micrococcales</taxon>
        <taxon>Micrococcaceae</taxon>
        <taxon>Arthrobacter</taxon>
    </lineage>
</organism>
<keyword evidence="1" id="KW-0472">Membrane</keyword>
<evidence type="ECO:0000256" key="1">
    <source>
        <dbReference type="SAM" id="Phobius"/>
    </source>
</evidence>
<evidence type="ECO:0000313" key="3">
    <source>
        <dbReference type="Proteomes" id="UP001500102"/>
    </source>
</evidence>
<protein>
    <recommendedName>
        <fullName evidence="4">GAP family protein</fullName>
    </recommendedName>
</protein>
<keyword evidence="3" id="KW-1185">Reference proteome</keyword>
<dbReference type="RefSeq" id="WP_344367864.1">
    <property type="nucleotide sequence ID" value="NZ_BAAAQB010000041.1"/>
</dbReference>
<evidence type="ECO:0008006" key="4">
    <source>
        <dbReference type="Google" id="ProtNLM"/>
    </source>
</evidence>
<feature type="transmembrane region" description="Helical" evidence="1">
    <location>
        <begin position="12"/>
        <end position="30"/>
    </location>
</feature>
<comment type="caution">
    <text evidence="2">The sequence shown here is derived from an EMBL/GenBank/DDBJ whole genome shotgun (WGS) entry which is preliminary data.</text>
</comment>
<evidence type="ECO:0000313" key="2">
    <source>
        <dbReference type="EMBL" id="GAA2145092.1"/>
    </source>
</evidence>
<dbReference type="InterPro" id="IPR021315">
    <property type="entry name" value="Gap/Sap"/>
</dbReference>
<feature type="transmembrane region" description="Helical" evidence="1">
    <location>
        <begin position="200"/>
        <end position="219"/>
    </location>
</feature>
<dbReference type="EMBL" id="BAAAQB010000041">
    <property type="protein sequence ID" value="GAA2145092.1"/>
    <property type="molecule type" value="Genomic_DNA"/>
</dbReference>
<reference evidence="2 3" key="1">
    <citation type="journal article" date="2019" name="Int. J. Syst. Evol. Microbiol.">
        <title>The Global Catalogue of Microorganisms (GCM) 10K type strain sequencing project: providing services to taxonomists for standard genome sequencing and annotation.</title>
        <authorList>
            <consortium name="The Broad Institute Genomics Platform"/>
            <consortium name="The Broad Institute Genome Sequencing Center for Infectious Disease"/>
            <person name="Wu L."/>
            <person name="Ma J."/>
        </authorList>
    </citation>
    <scope>NUCLEOTIDE SEQUENCE [LARGE SCALE GENOMIC DNA]</scope>
    <source>
        <strain evidence="2 3">JCM 15921</strain>
    </source>
</reference>
<accession>A0ABN2ZNQ6</accession>
<keyword evidence="1" id="KW-0812">Transmembrane</keyword>
<feature type="transmembrane region" description="Helical" evidence="1">
    <location>
        <begin position="72"/>
        <end position="89"/>
    </location>
</feature>
<feature type="transmembrane region" description="Helical" evidence="1">
    <location>
        <begin position="124"/>
        <end position="147"/>
    </location>
</feature>
<name>A0ABN2ZNQ6_9MICC</name>
<dbReference type="Proteomes" id="UP001500102">
    <property type="component" value="Unassembled WGS sequence"/>
</dbReference>
<dbReference type="Pfam" id="PF11139">
    <property type="entry name" value="SfLAP"/>
    <property type="match status" value="1"/>
</dbReference>
<keyword evidence="1" id="KW-1133">Transmembrane helix</keyword>
<sequence>MLELVAELMPQAIGLAASPLPLIAVLLMVLSPNGRGRSIGFAVGRVLGVLATVIAVAALSELVTQGSGGSRIGAVIRLVFGVALVFLALTKVRSRPRGSAEPKTPGWMQALDDMPPAKALRTGFLVTVINPKELIFGLAAGVVIGSSTLPPGVLAAAVLIYTAIATITVVVPVVAYLFLGARVRGVLEPVRTWLVRYYNIIIAAVLAIIGVVMIGKGLAGI</sequence>
<proteinExistence type="predicted"/>
<feature type="transmembrane region" description="Helical" evidence="1">
    <location>
        <begin position="153"/>
        <end position="179"/>
    </location>
</feature>
<feature type="transmembrane region" description="Helical" evidence="1">
    <location>
        <begin position="42"/>
        <end position="60"/>
    </location>
</feature>